<dbReference type="GO" id="GO:0005634">
    <property type="term" value="C:nucleus"/>
    <property type="evidence" value="ECO:0007669"/>
    <property type="project" value="UniProtKB-SubCell"/>
</dbReference>
<gene>
    <name evidence="8" type="ORF">P154DRAFT_154633</name>
</gene>
<evidence type="ECO:0000256" key="3">
    <source>
        <dbReference type="ARBA" id="ARBA00023015"/>
    </source>
</evidence>
<feature type="compositionally biased region" description="Polar residues" evidence="6">
    <location>
        <begin position="382"/>
        <end position="400"/>
    </location>
</feature>
<dbReference type="OrthoDB" id="5599552at2759"/>
<comment type="subcellular location">
    <subcellularLocation>
        <location evidence="1">Nucleus</location>
    </subcellularLocation>
</comment>
<feature type="domain" description="Velvet" evidence="7">
    <location>
        <begin position="53"/>
        <end position="228"/>
    </location>
</feature>
<dbReference type="Gene3D" id="2.60.40.3960">
    <property type="entry name" value="Velvet domain"/>
    <property type="match status" value="1"/>
</dbReference>
<dbReference type="EMBL" id="ML977580">
    <property type="protein sequence ID" value="KAF2001873.1"/>
    <property type="molecule type" value="Genomic_DNA"/>
</dbReference>
<feature type="region of interest" description="Disordered" evidence="6">
    <location>
        <begin position="459"/>
        <end position="481"/>
    </location>
</feature>
<feature type="compositionally biased region" description="Polar residues" evidence="6">
    <location>
        <begin position="412"/>
        <end position="445"/>
    </location>
</feature>
<keyword evidence="9" id="KW-1185">Reference proteome</keyword>
<evidence type="ECO:0000313" key="8">
    <source>
        <dbReference type="EMBL" id="KAF2001873.1"/>
    </source>
</evidence>
<accession>A0A6A5WJ53</accession>
<feature type="compositionally biased region" description="Polar residues" evidence="6">
    <location>
        <begin position="471"/>
        <end position="481"/>
    </location>
</feature>
<dbReference type="AlphaFoldDB" id="A0A6A5WJ53"/>
<reference evidence="8" key="1">
    <citation type="journal article" date="2020" name="Stud. Mycol.">
        <title>101 Dothideomycetes genomes: a test case for predicting lifestyles and emergence of pathogens.</title>
        <authorList>
            <person name="Haridas S."/>
            <person name="Albert R."/>
            <person name="Binder M."/>
            <person name="Bloem J."/>
            <person name="Labutti K."/>
            <person name="Salamov A."/>
            <person name="Andreopoulos B."/>
            <person name="Baker S."/>
            <person name="Barry K."/>
            <person name="Bills G."/>
            <person name="Bluhm B."/>
            <person name="Cannon C."/>
            <person name="Castanera R."/>
            <person name="Culley D."/>
            <person name="Daum C."/>
            <person name="Ezra D."/>
            <person name="Gonzalez J."/>
            <person name="Henrissat B."/>
            <person name="Kuo A."/>
            <person name="Liang C."/>
            <person name="Lipzen A."/>
            <person name="Lutzoni F."/>
            <person name="Magnuson J."/>
            <person name="Mondo S."/>
            <person name="Nolan M."/>
            <person name="Ohm R."/>
            <person name="Pangilinan J."/>
            <person name="Park H.-J."/>
            <person name="Ramirez L."/>
            <person name="Alfaro M."/>
            <person name="Sun H."/>
            <person name="Tritt A."/>
            <person name="Yoshinaga Y."/>
            <person name="Zwiers L.-H."/>
            <person name="Turgeon B."/>
            <person name="Goodwin S."/>
            <person name="Spatafora J."/>
            <person name="Crous P."/>
            <person name="Grigoriev I."/>
        </authorList>
    </citation>
    <scope>NUCLEOTIDE SEQUENCE</scope>
    <source>
        <strain evidence="8">CBS 123094</strain>
    </source>
</reference>
<evidence type="ECO:0000313" key="9">
    <source>
        <dbReference type="Proteomes" id="UP000799779"/>
    </source>
</evidence>
<dbReference type="PROSITE" id="PS51821">
    <property type="entry name" value="VELVET"/>
    <property type="match status" value="1"/>
</dbReference>
<evidence type="ECO:0000256" key="5">
    <source>
        <dbReference type="ARBA" id="ARBA00023242"/>
    </source>
</evidence>
<dbReference type="PANTHER" id="PTHR33572">
    <property type="entry name" value="SPORE DEVELOPMENT REGULATOR VOSA"/>
    <property type="match status" value="1"/>
</dbReference>
<dbReference type="PANTHER" id="PTHR33572:SF18">
    <property type="entry name" value="SPORE DEVELOPMENT REGULATOR VOSA"/>
    <property type="match status" value="1"/>
</dbReference>
<keyword evidence="5" id="KW-0539">Nucleus</keyword>
<protein>
    <recommendedName>
        <fullName evidence="7">Velvet domain-containing protein</fullName>
    </recommendedName>
</protein>
<dbReference type="Pfam" id="PF11754">
    <property type="entry name" value="Velvet"/>
    <property type="match status" value="2"/>
</dbReference>
<feature type="compositionally biased region" description="Polar residues" evidence="6">
    <location>
        <begin position="525"/>
        <end position="536"/>
    </location>
</feature>
<evidence type="ECO:0000256" key="6">
    <source>
        <dbReference type="SAM" id="MobiDB-lite"/>
    </source>
</evidence>
<dbReference type="InterPro" id="IPR021740">
    <property type="entry name" value="Velvet"/>
</dbReference>
<keyword evidence="2" id="KW-0749">Sporulation</keyword>
<proteinExistence type="predicted"/>
<keyword evidence="3" id="KW-0805">Transcription regulation</keyword>
<feature type="region of interest" description="Disordered" evidence="6">
    <location>
        <begin position="510"/>
        <end position="536"/>
    </location>
</feature>
<name>A0A6A5WJ53_9PLEO</name>
<evidence type="ECO:0000259" key="7">
    <source>
        <dbReference type="PROSITE" id="PS51821"/>
    </source>
</evidence>
<organism evidence="8 9">
    <name type="scientific">Amniculicola lignicola CBS 123094</name>
    <dbReference type="NCBI Taxonomy" id="1392246"/>
    <lineage>
        <taxon>Eukaryota</taxon>
        <taxon>Fungi</taxon>
        <taxon>Dikarya</taxon>
        <taxon>Ascomycota</taxon>
        <taxon>Pezizomycotina</taxon>
        <taxon>Dothideomycetes</taxon>
        <taxon>Pleosporomycetidae</taxon>
        <taxon>Pleosporales</taxon>
        <taxon>Amniculicolaceae</taxon>
        <taxon>Amniculicola</taxon>
    </lineage>
</organism>
<feature type="region of interest" description="Disordered" evidence="6">
    <location>
        <begin position="382"/>
        <end position="447"/>
    </location>
</feature>
<dbReference type="InterPro" id="IPR037525">
    <property type="entry name" value="Velvet_dom"/>
</dbReference>
<dbReference type="GO" id="GO:0030435">
    <property type="term" value="P:sporulation resulting in formation of a cellular spore"/>
    <property type="evidence" value="ECO:0007669"/>
    <property type="project" value="UniProtKB-KW"/>
</dbReference>
<keyword evidence="4" id="KW-0804">Transcription</keyword>
<feature type="region of interest" description="Disordered" evidence="6">
    <location>
        <begin position="237"/>
        <end position="267"/>
    </location>
</feature>
<evidence type="ECO:0000256" key="2">
    <source>
        <dbReference type="ARBA" id="ARBA00022969"/>
    </source>
</evidence>
<sequence>MYGYAHPAQGLYQAPVVPTSAVPSAPAVLRRYERNPAAVPRAVSAPVKTATNHTPLREDIDLEIRQQPKECLVTTDGKEKARKPVDPPPIVQLTVKQHIDPAQHFLQSPYLFMCVSLHKADKDEPWDGLHASRALVGALTSSLHRLKDVDNKDGAFFVFGDISVRVQGIFRLRFSLFDLRKEAQSAEFLGSITSEPFRVLLAKDFKGMEESTYLSRAFSDQGVRLRLRKEPRAMMGTKRSYPFPVDTSANTPLRPNMSDYGYDDQASPVKRLRTDSGDRKEQYHDQSVVTSAAYPTVYTSSYTPQLRQPSVSGMQSMAHYPTYAASSSSPYASQHRSSIGSTNNFFNPESMLPSSTPGAMGGHMAHQQRFPDLNQHYSQMFSYPSQDTTGLSMYRPSTSYPLGDDHRPATAQGMTHQHSQAQDSSIRTNESMQTTRGASHSSHSPELTRAAGYSERMNLGSSSLLPAPHRSSGSSRYEDTSQQIAADIYSPSRNAHPVLSIESSLTSHADTGAVDPALHYDPDLGQSTEGQNVDHQ</sequence>
<dbReference type="Proteomes" id="UP000799779">
    <property type="component" value="Unassembled WGS sequence"/>
</dbReference>
<evidence type="ECO:0000256" key="1">
    <source>
        <dbReference type="ARBA" id="ARBA00004123"/>
    </source>
</evidence>
<evidence type="ECO:0000256" key="4">
    <source>
        <dbReference type="ARBA" id="ARBA00023163"/>
    </source>
</evidence>
<dbReference type="InterPro" id="IPR038491">
    <property type="entry name" value="Velvet_dom_sf"/>
</dbReference>